<evidence type="ECO:0000259" key="2">
    <source>
        <dbReference type="Pfam" id="PF00884"/>
    </source>
</evidence>
<dbReference type="GO" id="GO:0004065">
    <property type="term" value="F:arylsulfatase activity"/>
    <property type="evidence" value="ECO:0007669"/>
    <property type="project" value="TreeGrafter"/>
</dbReference>
<evidence type="ECO:0000256" key="1">
    <source>
        <dbReference type="ARBA" id="ARBA00008779"/>
    </source>
</evidence>
<dbReference type="InterPro" id="IPR017850">
    <property type="entry name" value="Alkaline_phosphatase_core_sf"/>
</dbReference>
<name>A0A382SNY9_9ZZZZ</name>
<dbReference type="AlphaFoldDB" id="A0A382SNY9"/>
<organism evidence="3">
    <name type="scientific">marine metagenome</name>
    <dbReference type="NCBI Taxonomy" id="408172"/>
    <lineage>
        <taxon>unclassified sequences</taxon>
        <taxon>metagenomes</taxon>
        <taxon>ecological metagenomes</taxon>
    </lineage>
</organism>
<dbReference type="Gene3D" id="3.40.720.10">
    <property type="entry name" value="Alkaline Phosphatase, subunit A"/>
    <property type="match status" value="1"/>
</dbReference>
<sequence>MDNKNKYNLIFISLDAIRSSCLEHMPHIQNLIQKSSFFPTNITPAPYTLGCLHTSLSGIYPHYNGMNGYYRMFRFKKDRCKTLAQYLKDQNYYCVAESHKKGILPPQGFDEVNEYDETKTDLSIRHKDLIDQVSQEHKNFFIYLFNSKVHYNLVQQIAKKYDDLDEQYFKARKDNEGRYIQMLEEADTYVKDIVEHIEKSGLAKNTIFILDTDHGVSLGDKFGEKMYGSYLYDYTLITFLILYQKDLFPNKRFDSLTSKVDILPTLLDMFGLTESNEFEKMQGISLEPLLREKGTVDS</sequence>
<feature type="non-terminal residue" evidence="3">
    <location>
        <position position="298"/>
    </location>
</feature>
<protein>
    <recommendedName>
        <fullName evidence="2">Sulfatase N-terminal domain-containing protein</fullName>
    </recommendedName>
</protein>
<dbReference type="InterPro" id="IPR000917">
    <property type="entry name" value="Sulfatase_N"/>
</dbReference>
<feature type="domain" description="Sulfatase N-terminal" evidence="2">
    <location>
        <begin position="22"/>
        <end position="271"/>
    </location>
</feature>
<dbReference type="EMBL" id="UINC01130501">
    <property type="protein sequence ID" value="SVD11609.1"/>
    <property type="molecule type" value="Genomic_DNA"/>
</dbReference>
<comment type="similarity">
    <text evidence="1">Belongs to the sulfatase family.</text>
</comment>
<proteinExistence type="inferred from homology"/>
<dbReference type="PANTHER" id="PTHR42693">
    <property type="entry name" value="ARYLSULFATASE FAMILY MEMBER"/>
    <property type="match status" value="1"/>
</dbReference>
<reference evidence="3" key="1">
    <citation type="submission" date="2018-05" db="EMBL/GenBank/DDBJ databases">
        <authorList>
            <person name="Lanie J.A."/>
            <person name="Ng W.-L."/>
            <person name="Kazmierczak K.M."/>
            <person name="Andrzejewski T.M."/>
            <person name="Davidsen T.M."/>
            <person name="Wayne K.J."/>
            <person name="Tettelin H."/>
            <person name="Glass J.I."/>
            <person name="Rusch D."/>
            <person name="Podicherti R."/>
            <person name="Tsui H.-C.T."/>
            <person name="Winkler M.E."/>
        </authorList>
    </citation>
    <scope>NUCLEOTIDE SEQUENCE</scope>
</reference>
<dbReference type="Pfam" id="PF00884">
    <property type="entry name" value="Sulfatase"/>
    <property type="match status" value="1"/>
</dbReference>
<dbReference type="SUPFAM" id="SSF53649">
    <property type="entry name" value="Alkaline phosphatase-like"/>
    <property type="match status" value="1"/>
</dbReference>
<dbReference type="PANTHER" id="PTHR42693:SF33">
    <property type="entry name" value="ARYLSULFATASE"/>
    <property type="match status" value="1"/>
</dbReference>
<evidence type="ECO:0000313" key="3">
    <source>
        <dbReference type="EMBL" id="SVD11609.1"/>
    </source>
</evidence>
<dbReference type="InterPro" id="IPR050738">
    <property type="entry name" value="Sulfatase"/>
</dbReference>
<gene>
    <name evidence="3" type="ORF">METZ01_LOCUS364463</name>
</gene>
<accession>A0A382SNY9</accession>